<accession>A0A4U5PM51</accession>
<comment type="caution">
    <text evidence="1">The sequence shown here is derived from an EMBL/GenBank/DDBJ whole genome shotgun (WGS) entry which is preliminary data.</text>
</comment>
<dbReference type="AlphaFoldDB" id="A0A4U5PM51"/>
<sequence>MHRDEKSLPSAGTKLVLEDEAGGWCRPGWNWSHGWAAVSVNTYSYGKKVAPLEEKKLEMERSDKGVLVEMVATVVGLGGGWSEATLTKRAASSVREELAKRGEWPEGGLVLGALSLSPVLVRKKWK</sequence>
<organism evidence="1">
    <name type="scientific">Populus alba</name>
    <name type="common">White poplar</name>
    <dbReference type="NCBI Taxonomy" id="43335"/>
    <lineage>
        <taxon>Eukaryota</taxon>
        <taxon>Viridiplantae</taxon>
        <taxon>Streptophyta</taxon>
        <taxon>Embryophyta</taxon>
        <taxon>Tracheophyta</taxon>
        <taxon>Spermatophyta</taxon>
        <taxon>Magnoliopsida</taxon>
        <taxon>eudicotyledons</taxon>
        <taxon>Gunneridae</taxon>
        <taxon>Pentapetalae</taxon>
        <taxon>rosids</taxon>
        <taxon>fabids</taxon>
        <taxon>Malpighiales</taxon>
        <taxon>Salicaceae</taxon>
        <taxon>Saliceae</taxon>
        <taxon>Populus</taxon>
    </lineage>
</organism>
<gene>
    <name evidence="1" type="ORF">D5086_0000205670</name>
</gene>
<dbReference type="EMBL" id="RCHU01000686">
    <property type="protein sequence ID" value="TKR98207.1"/>
    <property type="molecule type" value="Genomic_DNA"/>
</dbReference>
<name>A0A4U5PM51_POPAL</name>
<reference evidence="1" key="1">
    <citation type="submission" date="2018-10" db="EMBL/GenBank/DDBJ databases">
        <title>Population genomic analysis revealed the cold adaptation of white poplar.</title>
        <authorList>
            <person name="Liu Y.-J."/>
        </authorList>
    </citation>
    <scope>NUCLEOTIDE SEQUENCE [LARGE SCALE GENOMIC DNA]</scope>
    <source>
        <strain evidence="1">PAL-ZL1</strain>
    </source>
</reference>
<proteinExistence type="predicted"/>
<protein>
    <submittedName>
        <fullName evidence="1">Uncharacterized protein</fullName>
    </submittedName>
</protein>
<evidence type="ECO:0000313" key="1">
    <source>
        <dbReference type="EMBL" id="TKR98207.1"/>
    </source>
</evidence>